<dbReference type="Proteomes" id="UP000564885">
    <property type="component" value="Unassembled WGS sequence"/>
</dbReference>
<organism evidence="2 3">
    <name type="scientific">Enterovirga aerilata</name>
    <dbReference type="NCBI Taxonomy" id="2730920"/>
    <lineage>
        <taxon>Bacteria</taxon>
        <taxon>Pseudomonadati</taxon>
        <taxon>Pseudomonadota</taxon>
        <taxon>Alphaproteobacteria</taxon>
        <taxon>Hyphomicrobiales</taxon>
        <taxon>Methylobacteriaceae</taxon>
        <taxon>Enterovirga</taxon>
    </lineage>
</organism>
<dbReference type="RefSeq" id="WP_171218055.1">
    <property type="nucleotide sequence ID" value="NZ_JABEPP010000002.1"/>
</dbReference>
<dbReference type="EMBL" id="JABEPP010000002">
    <property type="protein sequence ID" value="NNM72599.1"/>
    <property type="molecule type" value="Genomic_DNA"/>
</dbReference>
<name>A0A849I867_9HYPH</name>
<protein>
    <recommendedName>
        <fullName evidence="4">DUF4148 domain-containing protein</fullName>
    </recommendedName>
</protein>
<accession>A0A849I867</accession>
<feature type="chain" id="PRO_5032461687" description="DUF4148 domain-containing protein" evidence="1">
    <location>
        <begin position="22"/>
        <end position="86"/>
    </location>
</feature>
<proteinExistence type="predicted"/>
<evidence type="ECO:0000313" key="3">
    <source>
        <dbReference type="Proteomes" id="UP000564885"/>
    </source>
</evidence>
<keyword evidence="3" id="KW-1185">Reference proteome</keyword>
<evidence type="ECO:0000313" key="2">
    <source>
        <dbReference type="EMBL" id="NNM72599.1"/>
    </source>
</evidence>
<reference evidence="2 3" key="1">
    <citation type="submission" date="2020-04" db="EMBL/GenBank/DDBJ databases">
        <title>Enterovirga sp. isolate from soil.</title>
        <authorList>
            <person name="Chea S."/>
            <person name="Kim D.-U."/>
        </authorList>
    </citation>
    <scope>NUCLEOTIDE SEQUENCE [LARGE SCALE GENOMIC DNA]</scope>
    <source>
        <strain evidence="2 3">DB1703</strain>
    </source>
</reference>
<gene>
    <name evidence="2" type="ORF">HJG44_09410</name>
</gene>
<dbReference type="AlphaFoldDB" id="A0A849I867"/>
<feature type="signal peptide" evidence="1">
    <location>
        <begin position="1"/>
        <end position="21"/>
    </location>
</feature>
<keyword evidence="1" id="KW-0732">Signal</keyword>
<sequence length="86" mass="9556">MKVTSVVLAGALALVASAASAQTYVERRVTVRPSGYLPPPAPQGMVSADEIRDYQMDQLEMRQEAEERALEMRHLAERRAIDPDED</sequence>
<comment type="caution">
    <text evidence="2">The sequence shown here is derived from an EMBL/GenBank/DDBJ whole genome shotgun (WGS) entry which is preliminary data.</text>
</comment>
<evidence type="ECO:0000256" key="1">
    <source>
        <dbReference type="SAM" id="SignalP"/>
    </source>
</evidence>
<evidence type="ECO:0008006" key="4">
    <source>
        <dbReference type="Google" id="ProtNLM"/>
    </source>
</evidence>